<feature type="compositionally biased region" description="Basic and acidic residues" evidence="2">
    <location>
        <begin position="107"/>
        <end position="117"/>
    </location>
</feature>
<feature type="compositionally biased region" description="Pro residues" evidence="2">
    <location>
        <begin position="21"/>
        <end position="36"/>
    </location>
</feature>
<feature type="region of interest" description="Disordered" evidence="2">
    <location>
        <begin position="1"/>
        <end position="89"/>
    </location>
</feature>
<reference evidence="4" key="1">
    <citation type="submission" date="2023-07" db="EMBL/GenBank/DDBJ databases">
        <title>A chromosome-level genome assembly of Lolium multiflorum.</title>
        <authorList>
            <person name="Chen Y."/>
            <person name="Copetti D."/>
            <person name="Kolliker R."/>
            <person name="Studer B."/>
        </authorList>
    </citation>
    <scope>NUCLEOTIDE SEQUENCE</scope>
    <source>
        <strain evidence="4">02402/16</strain>
        <tissue evidence="4">Leaf</tissue>
    </source>
</reference>
<comment type="caution">
    <text evidence="4">The sequence shown here is derived from an EMBL/GenBank/DDBJ whole genome shotgun (WGS) entry which is preliminary data.</text>
</comment>
<evidence type="ECO:0000256" key="1">
    <source>
        <dbReference type="SAM" id="Coils"/>
    </source>
</evidence>
<evidence type="ECO:0000313" key="5">
    <source>
        <dbReference type="Proteomes" id="UP001231189"/>
    </source>
</evidence>
<keyword evidence="1" id="KW-0175">Coiled coil</keyword>
<feature type="compositionally biased region" description="Basic residues" evidence="2">
    <location>
        <begin position="53"/>
        <end position="62"/>
    </location>
</feature>
<dbReference type="Gene3D" id="3.40.50.300">
    <property type="entry name" value="P-loop containing nucleotide triphosphate hydrolases"/>
    <property type="match status" value="1"/>
</dbReference>
<feature type="compositionally biased region" description="Low complexity" evidence="2">
    <location>
        <begin position="37"/>
        <end position="52"/>
    </location>
</feature>
<keyword evidence="5" id="KW-1185">Reference proteome</keyword>
<dbReference type="InterPro" id="IPR027417">
    <property type="entry name" value="P-loop_NTPase"/>
</dbReference>
<evidence type="ECO:0000313" key="4">
    <source>
        <dbReference type="EMBL" id="KAK1631369.1"/>
    </source>
</evidence>
<dbReference type="PANTHER" id="PTHR31580">
    <property type="entry name" value="FILAMENT-LIKE PLANT PROTEIN 4"/>
    <property type="match status" value="1"/>
</dbReference>
<proteinExistence type="predicted"/>
<feature type="domain" description="Rad51-like C-terminal" evidence="3">
    <location>
        <begin position="183"/>
        <end position="258"/>
    </location>
</feature>
<evidence type="ECO:0000256" key="2">
    <source>
        <dbReference type="SAM" id="MobiDB-lite"/>
    </source>
</evidence>
<gene>
    <name evidence="4" type="ORF">QYE76_005684</name>
</gene>
<feature type="coiled-coil region" evidence="1">
    <location>
        <begin position="284"/>
        <end position="315"/>
    </location>
</feature>
<accession>A0AAD8W2H1</accession>
<feature type="region of interest" description="Disordered" evidence="2">
    <location>
        <begin position="102"/>
        <end position="126"/>
    </location>
</feature>
<sequence>MPAPGRMQQWTRRRGALSLVLPPPPRALPLQAPPAPRLRAALPRPLLRPLGRAPRRARRRGPSLRAARPRLSSPPRPPPPPPPPLLPADAAPVAQRLLLEFAGTDEAPPKAKGKGEDAAGEENGGMGEVVQRFDGEEIEALERKKVAFRLILQVLGGEAGLEPDKVAKVRNAAAWQVRSLTDFLKLPLDQGGGEGKALYIDEEGTFRPQRLLQIGDRFGLNGADVLENVAYARAYNTDRQSRLLPEATSMMIETSWEPAEVEATAIKKLLEAASQRNVYLESQVNHLDKALKECVRQLRLAREEQEEKIRDALTKTSMELESENSLSSGTILLS</sequence>
<name>A0AAD8W2H1_LOLMU</name>
<dbReference type="AlphaFoldDB" id="A0AAD8W2H1"/>
<dbReference type="SUPFAM" id="SSF52540">
    <property type="entry name" value="P-loop containing nucleoside triphosphate hydrolases"/>
    <property type="match status" value="1"/>
</dbReference>
<dbReference type="EMBL" id="JAUUTY010000005">
    <property type="protein sequence ID" value="KAK1631369.1"/>
    <property type="molecule type" value="Genomic_DNA"/>
</dbReference>
<organism evidence="4 5">
    <name type="scientific">Lolium multiflorum</name>
    <name type="common">Italian ryegrass</name>
    <name type="synonym">Lolium perenne subsp. multiflorum</name>
    <dbReference type="NCBI Taxonomy" id="4521"/>
    <lineage>
        <taxon>Eukaryota</taxon>
        <taxon>Viridiplantae</taxon>
        <taxon>Streptophyta</taxon>
        <taxon>Embryophyta</taxon>
        <taxon>Tracheophyta</taxon>
        <taxon>Spermatophyta</taxon>
        <taxon>Magnoliopsida</taxon>
        <taxon>Liliopsida</taxon>
        <taxon>Poales</taxon>
        <taxon>Poaceae</taxon>
        <taxon>BOP clade</taxon>
        <taxon>Pooideae</taxon>
        <taxon>Poodae</taxon>
        <taxon>Poeae</taxon>
        <taxon>Poeae Chloroplast Group 2 (Poeae type)</taxon>
        <taxon>Loliodinae</taxon>
        <taxon>Loliinae</taxon>
        <taxon>Lolium</taxon>
    </lineage>
</organism>
<dbReference type="InterPro" id="IPR013632">
    <property type="entry name" value="Rad51_C"/>
</dbReference>
<dbReference type="Pfam" id="PF08423">
    <property type="entry name" value="Rad51"/>
    <property type="match status" value="1"/>
</dbReference>
<dbReference type="Proteomes" id="UP001231189">
    <property type="component" value="Unassembled WGS sequence"/>
</dbReference>
<evidence type="ECO:0000259" key="3">
    <source>
        <dbReference type="Pfam" id="PF08423"/>
    </source>
</evidence>
<dbReference type="PANTHER" id="PTHR31580:SF44">
    <property type="entry name" value="OS12G0169100 PROTEIN"/>
    <property type="match status" value="1"/>
</dbReference>
<feature type="compositionally biased region" description="Pro residues" evidence="2">
    <location>
        <begin position="72"/>
        <end position="86"/>
    </location>
</feature>
<protein>
    <recommendedName>
        <fullName evidence="3">Rad51-like C-terminal domain-containing protein</fullName>
    </recommendedName>
</protein>